<dbReference type="Proteomes" id="UP001524435">
    <property type="component" value="Unassembled WGS sequence"/>
</dbReference>
<keyword evidence="1" id="KW-0732">Signal</keyword>
<proteinExistence type="predicted"/>
<accession>A0ABT1SMV5</accession>
<evidence type="ECO:0000313" key="2">
    <source>
        <dbReference type="EMBL" id="MCQ5122567.1"/>
    </source>
</evidence>
<dbReference type="EMBL" id="JANGCH010000018">
    <property type="protein sequence ID" value="MCQ5122567.1"/>
    <property type="molecule type" value="Genomic_DNA"/>
</dbReference>
<keyword evidence="3" id="KW-1185">Reference proteome</keyword>
<feature type="signal peptide" evidence="1">
    <location>
        <begin position="1"/>
        <end position="22"/>
    </location>
</feature>
<evidence type="ECO:0008006" key="4">
    <source>
        <dbReference type="Google" id="ProtNLM"/>
    </source>
</evidence>
<feature type="chain" id="PRO_5046939721" description="Lipoprotein" evidence="1">
    <location>
        <begin position="23"/>
        <end position="373"/>
    </location>
</feature>
<gene>
    <name evidence="2" type="ORF">NE663_09885</name>
</gene>
<evidence type="ECO:0000313" key="3">
    <source>
        <dbReference type="Proteomes" id="UP001524435"/>
    </source>
</evidence>
<sequence>MKKRRLCMLGLSLVMLLLSACASKKEEPLTFEKLEKLSAFVKENEDLRMLESTGDDFYFVKESDQRSLLKKTEQVWRYDVEKDQLEELTIGDGQSQISSVYEYGDRLYYVKNKQEYNETTYPITITVHAMSDGKEQELQRFTTWERYRSPILVGEKEHCYLWLAAITQPLWENGEASEKRLLYRCQNDHLQPLYEKEIVLAKDSVAAESSLQLEQNAAETIAVNADGVYYRMLIDEQQGGAGTIGYVKHDSTQSSLFRLQPYVREELDATDEMLLLQDGSSENLSVMLNAKMDEMEEYHFTELDGYCGKELTVLKDGLLAVGLAQGTQFYELQEQDLSKIETDFTDQIKTYHGNGTYLLVEGQNGDFYLVRRA</sequence>
<protein>
    <recommendedName>
        <fullName evidence="4">Lipoprotein</fullName>
    </recommendedName>
</protein>
<comment type="caution">
    <text evidence="2">The sequence shown here is derived from an EMBL/GenBank/DDBJ whole genome shotgun (WGS) entry which is preliminary data.</text>
</comment>
<dbReference type="RefSeq" id="WP_256198292.1">
    <property type="nucleotide sequence ID" value="NZ_JANGCH010000018.1"/>
</dbReference>
<reference evidence="2 3" key="1">
    <citation type="submission" date="2022-06" db="EMBL/GenBank/DDBJ databases">
        <title>Isolation of gut microbiota from human fecal samples.</title>
        <authorList>
            <person name="Pamer E.G."/>
            <person name="Barat B."/>
            <person name="Waligurski E."/>
            <person name="Medina S."/>
            <person name="Paddock L."/>
            <person name="Mostad J."/>
        </authorList>
    </citation>
    <scope>NUCLEOTIDE SEQUENCE [LARGE SCALE GENOMIC DNA]</scope>
    <source>
        <strain evidence="2 3">DFI.6.1</strain>
    </source>
</reference>
<name>A0ABT1SMV5_9FIRM</name>
<organism evidence="2 3">
    <name type="scientific">Massilicoli timonensis</name>
    <dbReference type="NCBI Taxonomy" id="2015901"/>
    <lineage>
        <taxon>Bacteria</taxon>
        <taxon>Bacillati</taxon>
        <taxon>Bacillota</taxon>
        <taxon>Erysipelotrichia</taxon>
        <taxon>Erysipelotrichales</taxon>
        <taxon>Erysipelotrichaceae</taxon>
        <taxon>Massilicoli</taxon>
    </lineage>
</organism>
<dbReference type="PROSITE" id="PS51257">
    <property type="entry name" value="PROKAR_LIPOPROTEIN"/>
    <property type="match status" value="1"/>
</dbReference>
<evidence type="ECO:0000256" key="1">
    <source>
        <dbReference type="SAM" id="SignalP"/>
    </source>
</evidence>